<gene>
    <name evidence="1" type="ORF">AVDCRST_MAG88-1694</name>
</gene>
<dbReference type="AlphaFoldDB" id="A0A6J4UYH8"/>
<organism evidence="1">
    <name type="scientific">uncultured Thermomicrobiales bacterium</name>
    <dbReference type="NCBI Taxonomy" id="1645740"/>
    <lineage>
        <taxon>Bacteria</taxon>
        <taxon>Pseudomonadati</taxon>
        <taxon>Thermomicrobiota</taxon>
        <taxon>Thermomicrobia</taxon>
        <taxon>Thermomicrobiales</taxon>
        <taxon>environmental samples</taxon>
    </lineage>
</organism>
<name>A0A6J4UYH8_9BACT</name>
<sequence length="69" mass="7298">MSLLSNVSLGRRFALELAVLGACRLGLRTFGSPRCASRLASASQSPPSGAGRLVGLPSTTRRIWQRLTA</sequence>
<reference evidence="1" key="1">
    <citation type="submission" date="2020-02" db="EMBL/GenBank/DDBJ databases">
        <authorList>
            <person name="Meier V. D."/>
        </authorList>
    </citation>
    <scope>NUCLEOTIDE SEQUENCE</scope>
    <source>
        <strain evidence="1">AVDCRST_MAG88</strain>
    </source>
</reference>
<dbReference type="EMBL" id="CADCWM010000488">
    <property type="protein sequence ID" value="CAA9563429.1"/>
    <property type="molecule type" value="Genomic_DNA"/>
</dbReference>
<proteinExistence type="predicted"/>
<protein>
    <submittedName>
        <fullName evidence="1">Uncharacterized protein</fullName>
    </submittedName>
</protein>
<accession>A0A6J4UYH8</accession>
<evidence type="ECO:0000313" key="1">
    <source>
        <dbReference type="EMBL" id="CAA9563429.1"/>
    </source>
</evidence>